<feature type="transmembrane region" description="Helical" evidence="1">
    <location>
        <begin position="41"/>
        <end position="60"/>
    </location>
</feature>
<name>A0A1K2ILN0_9FLAO</name>
<gene>
    <name evidence="2" type="ORF">SAMN05428642_10396</name>
</gene>
<proteinExistence type="predicted"/>
<keyword evidence="1" id="KW-0472">Membrane</keyword>
<protein>
    <submittedName>
        <fullName evidence="2">Uncharacterized protein</fullName>
    </submittedName>
</protein>
<accession>A0A1K2ILN0</accession>
<evidence type="ECO:0000256" key="1">
    <source>
        <dbReference type="SAM" id="Phobius"/>
    </source>
</evidence>
<sequence>MGKNKNSQSLLISLNIFATITAIVFAILSETDDSFDFISKWHIILGVFILYLIINFSRVIQFIDRIKSRIKFLLNIVIEYRRGHLEFIDVLGEEVMYNEECLFKRIRRKKVYTSSIAVDGKVDNVIHTYNCYNSLNHKNNIVTISYGKKDENKNIGHNKRQLQFGFVVILRNTFPKKTESWDTVCKHYTKVYDLKMSFSKTNPPRDVCLFAVSENSKGKEVLTPLDIDPLIMQKYNRVVMKIKLLHMQKGDKFRVKWTWDSPKIKKKDKKSKKPSKKKAS</sequence>
<keyword evidence="3" id="KW-1185">Reference proteome</keyword>
<keyword evidence="1" id="KW-0812">Transmembrane</keyword>
<dbReference type="EMBL" id="FPKV01000003">
    <property type="protein sequence ID" value="SFZ93373.1"/>
    <property type="molecule type" value="Genomic_DNA"/>
</dbReference>
<dbReference type="RefSeq" id="WP_072402745.1">
    <property type="nucleotide sequence ID" value="NZ_FPKV01000003.1"/>
</dbReference>
<organism evidence="2 3">
    <name type="scientific">Flaviramulus basaltis</name>
    <dbReference type="NCBI Taxonomy" id="369401"/>
    <lineage>
        <taxon>Bacteria</taxon>
        <taxon>Pseudomonadati</taxon>
        <taxon>Bacteroidota</taxon>
        <taxon>Flavobacteriia</taxon>
        <taxon>Flavobacteriales</taxon>
        <taxon>Flavobacteriaceae</taxon>
        <taxon>Flaviramulus</taxon>
    </lineage>
</organism>
<feature type="transmembrane region" description="Helical" evidence="1">
    <location>
        <begin position="12"/>
        <end position="29"/>
    </location>
</feature>
<keyword evidence="1" id="KW-1133">Transmembrane helix</keyword>
<evidence type="ECO:0000313" key="3">
    <source>
        <dbReference type="Proteomes" id="UP000182544"/>
    </source>
</evidence>
<reference evidence="2 3" key="1">
    <citation type="submission" date="2016-10" db="EMBL/GenBank/DDBJ databases">
        <authorList>
            <person name="de Groot N.N."/>
        </authorList>
    </citation>
    <scope>NUCLEOTIDE SEQUENCE [LARGE SCALE GENOMIC DNA]</scope>
    <source>
        <strain evidence="2 3">DSM 18180</strain>
    </source>
</reference>
<dbReference type="AlphaFoldDB" id="A0A1K2ILN0"/>
<evidence type="ECO:0000313" key="2">
    <source>
        <dbReference type="EMBL" id="SFZ93373.1"/>
    </source>
</evidence>
<dbReference type="Proteomes" id="UP000182544">
    <property type="component" value="Unassembled WGS sequence"/>
</dbReference>